<feature type="disulfide bond" evidence="5">
    <location>
        <begin position="14"/>
        <end position="32"/>
    </location>
</feature>
<evidence type="ECO:0000313" key="9">
    <source>
        <dbReference type="Proteomes" id="UP001266305"/>
    </source>
</evidence>
<keyword evidence="2" id="KW-0378">Hydrolase</keyword>
<feature type="disulfide bond" evidence="5">
    <location>
        <begin position="26"/>
        <end position="41"/>
    </location>
</feature>
<keyword evidence="1" id="KW-0645">Protease</keyword>
<keyword evidence="3" id="KW-0720">Serine protease</keyword>
<dbReference type="Gene3D" id="4.10.400.10">
    <property type="entry name" value="Low-density Lipoprotein Receptor"/>
    <property type="match status" value="1"/>
</dbReference>
<dbReference type="SMART" id="SM00192">
    <property type="entry name" value="LDLa"/>
    <property type="match status" value="1"/>
</dbReference>
<evidence type="ECO:0000313" key="8">
    <source>
        <dbReference type="EMBL" id="KAK2089466.1"/>
    </source>
</evidence>
<feature type="domain" description="SRCR" evidence="7">
    <location>
        <begin position="23"/>
        <end position="73"/>
    </location>
</feature>
<sequence>MLLGKPCKEDSFQCDNGECVPLVNLCDGRLHCEDGSDEADCVQFRIKSIWHTACAENWTTQISNDVCQLLGLG</sequence>
<evidence type="ECO:0000256" key="3">
    <source>
        <dbReference type="ARBA" id="ARBA00022825"/>
    </source>
</evidence>
<dbReference type="InterPro" id="IPR001190">
    <property type="entry name" value="SRCR"/>
</dbReference>
<evidence type="ECO:0000256" key="2">
    <source>
        <dbReference type="ARBA" id="ARBA00022801"/>
    </source>
</evidence>
<evidence type="ECO:0000259" key="7">
    <source>
        <dbReference type="PROSITE" id="PS50287"/>
    </source>
</evidence>
<evidence type="ECO:0000256" key="1">
    <source>
        <dbReference type="ARBA" id="ARBA00022670"/>
    </source>
</evidence>
<dbReference type="PROSITE" id="PS01209">
    <property type="entry name" value="LDLRA_1"/>
    <property type="match status" value="1"/>
</dbReference>
<dbReference type="SUPFAM" id="SSF56487">
    <property type="entry name" value="SRCR-like"/>
    <property type="match status" value="1"/>
</dbReference>
<comment type="caution">
    <text evidence="6">Lacks conserved residue(s) required for the propagation of feature annotation.</text>
</comment>
<dbReference type="EMBL" id="JASSZA010000018">
    <property type="protein sequence ID" value="KAK2089466.1"/>
    <property type="molecule type" value="Genomic_DNA"/>
</dbReference>
<name>A0ABQ9TY10_SAGOE</name>
<dbReference type="PROSITE" id="PS50287">
    <property type="entry name" value="SRCR_2"/>
    <property type="match status" value="1"/>
</dbReference>
<reference evidence="8 9" key="1">
    <citation type="submission" date="2023-05" db="EMBL/GenBank/DDBJ databases">
        <title>B98-5 Cell Line De Novo Hybrid Assembly: An Optical Mapping Approach.</title>
        <authorList>
            <person name="Kananen K."/>
            <person name="Auerbach J.A."/>
            <person name="Kautto E."/>
            <person name="Blachly J.S."/>
        </authorList>
    </citation>
    <scope>NUCLEOTIDE SEQUENCE [LARGE SCALE GENOMIC DNA]</scope>
    <source>
        <strain evidence="8">B95-8</strain>
        <tissue evidence="8">Cell line</tissue>
    </source>
</reference>
<feature type="disulfide bond" evidence="5">
    <location>
        <begin position="7"/>
        <end position="19"/>
    </location>
</feature>
<dbReference type="InterPro" id="IPR023415">
    <property type="entry name" value="LDLR_class-A_CS"/>
</dbReference>
<organism evidence="8 9">
    <name type="scientific">Saguinus oedipus</name>
    <name type="common">Cotton-top tamarin</name>
    <name type="synonym">Oedipomidas oedipus</name>
    <dbReference type="NCBI Taxonomy" id="9490"/>
    <lineage>
        <taxon>Eukaryota</taxon>
        <taxon>Metazoa</taxon>
        <taxon>Chordata</taxon>
        <taxon>Craniata</taxon>
        <taxon>Vertebrata</taxon>
        <taxon>Euteleostomi</taxon>
        <taxon>Mammalia</taxon>
        <taxon>Eutheria</taxon>
        <taxon>Euarchontoglires</taxon>
        <taxon>Primates</taxon>
        <taxon>Haplorrhini</taxon>
        <taxon>Platyrrhini</taxon>
        <taxon>Cebidae</taxon>
        <taxon>Callitrichinae</taxon>
        <taxon>Saguinus</taxon>
    </lineage>
</organism>
<protein>
    <submittedName>
        <fullName evidence="8">Enteropeptidase</fullName>
    </submittedName>
</protein>
<evidence type="ECO:0000256" key="5">
    <source>
        <dbReference type="PROSITE-ProRule" id="PRU00124"/>
    </source>
</evidence>
<evidence type="ECO:0000256" key="4">
    <source>
        <dbReference type="ARBA" id="ARBA00023157"/>
    </source>
</evidence>
<dbReference type="InterPro" id="IPR002172">
    <property type="entry name" value="LDrepeatLR_classA_rpt"/>
</dbReference>
<dbReference type="InterPro" id="IPR036772">
    <property type="entry name" value="SRCR-like_dom_sf"/>
</dbReference>
<dbReference type="SUPFAM" id="SSF57424">
    <property type="entry name" value="LDL receptor-like module"/>
    <property type="match status" value="1"/>
</dbReference>
<dbReference type="CDD" id="cd00112">
    <property type="entry name" value="LDLa"/>
    <property type="match status" value="1"/>
</dbReference>
<accession>A0ABQ9TY10</accession>
<dbReference type="InterPro" id="IPR036055">
    <property type="entry name" value="LDL_receptor-like_sf"/>
</dbReference>
<keyword evidence="9" id="KW-1185">Reference proteome</keyword>
<dbReference type="Pfam" id="PF00057">
    <property type="entry name" value="Ldl_recept_a"/>
    <property type="match status" value="1"/>
</dbReference>
<proteinExistence type="predicted"/>
<evidence type="ECO:0000256" key="6">
    <source>
        <dbReference type="PROSITE-ProRule" id="PRU00196"/>
    </source>
</evidence>
<dbReference type="Proteomes" id="UP001266305">
    <property type="component" value="Unassembled WGS sequence"/>
</dbReference>
<gene>
    <name evidence="8" type="primary">TMPRSS15_1</name>
    <name evidence="8" type="ORF">P7K49_032132</name>
</gene>
<comment type="caution">
    <text evidence="8">The sequence shown here is derived from an EMBL/GenBank/DDBJ whole genome shotgun (WGS) entry which is preliminary data.</text>
</comment>
<keyword evidence="4 5" id="KW-1015">Disulfide bond</keyword>
<dbReference type="PROSITE" id="PS50068">
    <property type="entry name" value="LDLRA_2"/>
    <property type="match status" value="1"/>
</dbReference>